<dbReference type="CDD" id="cd07782">
    <property type="entry name" value="ASKHA_NBD_FGGY_D-RBK"/>
    <property type="match status" value="1"/>
</dbReference>
<dbReference type="PANTHER" id="PTHR11225:SF4">
    <property type="entry name" value="NUCLEAR PORE COMPLEX PROTEIN NUP93"/>
    <property type="match status" value="1"/>
</dbReference>
<dbReference type="InterPro" id="IPR018484">
    <property type="entry name" value="FGGY_N"/>
</dbReference>
<name>A0AAN6Z1R4_9PEZI</name>
<dbReference type="InterPro" id="IPR018485">
    <property type="entry name" value="FGGY_C"/>
</dbReference>
<comment type="similarity">
    <text evidence="2">Belongs to the nucleoporin interacting component (NIC) family.</text>
</comment>
<evidence type="ECO:0000256" key="3">
    <source>
        <dbReference type="ARBA" id="ARBA00023242"/>
    </source>
</evidence>
<keyword evidence="7" id="KW-0418">Kinase</keyword>
<evidence type="ECO:0000259" key="6">
    <source>
        <dbReference type="Pfam" id="PF02782"/>
    </source>
</evidence>
<dbReference type="GO" id="GO:0016973">
    <property type="term" value="P:poly(A)+ mRNA export from nucleus"/>
    <property type="evidence" value="ECO:0007669"/>
    <property type="project" value="TreeGrafter"/>
</dbReference>
<evidence type="ECO:0000313" key="7">
    <source>
        <dbReference type="EMBL" id="KAK4121792.1"/>
    </source>
</evidence>
<feature type="domain" description="Carbohydrate kinase FGGY C-terminal" evidence="6">
    <location>
        <begin position="350"/>
        <end position="562"/>
    </location>
</feature>
<feature type="domain" description="Carbohydrate kinase FGGY N-terminal" evidence="5">
    <location>
        <begin position="33"/>
        <end position="321"/>
    </location>
</feature>
<feature type="compositionally biased region" description="Polar residues" evidence="4">
    <location>
        <begin position="962"/>
        <end position="978"/>
    </location>
</feature>
<evidence type="ECO:0000256" key="2">
    <source>
        <dbReference type="ARBA" id="ARBA00010186"/>
    </source>
</evidence>
<protein>
    <submittedName>
        <fullName evidence="7">Pentulose kinase</fullName>
    </submittedName>
</protein>
<dbReference type="GO" id="GO:0017056">
    <property type="term" value="F:structural constituent of nuclear pore"/>
    <property type="evidence" value="ECO:0007669"/>
    <property type="project" value="InterPro"/>
</dbReference>
<dbReference type="GO" id="GO:0016301">
    <property type="term" value="F:kinase activity"/>
    <property type="evidence" value="ECO:0007669"/>
    <property type="project" value="UniProtKB-KW"/>
</dbReference>
<evidence type="ECO:0000259" key="5">
    <source>
        <dbReference type="Pfam" id="PF00370"/>
    </source>
</evidence>
<keyword evidence="3" id="KW-0539">Nucleus</keyword>
<dbReference type="Pfam" id="PF02782">
    <property type="entry name" value="FGGY_C"/>
    <property type="match status" value="1"/>
</dbReference>
<comment type="subcellular location">
    <subcellularLocation>
        <location evidence="1">Nucleus envelope</location>
    </subcellularLocation>
</comment>
<sequence>MSGLPRLVQHRTFQHTATSNCHSSLTNSQQDHYIGIDVGTGSARACIIDSTGEIKGLATEDIKLWQPSHDYGGSHYASFPHGRPLHHPEQSTTDIWRAVAACVRRTLADSHADPASIRGIGFDATCSLAVFTHETDEPVPVTWPDFANDGNDRNVILWLDHRALAETEKINATGHRLLRYLGGKMNVEMEMPKVLWLKNHMPPDLFARCKFYDLADALTHLATGGETRSFCSAICKQGYVPVGVDGSVKGWQEDFYRAIGLEELADDGFRKVGGVNGVNGQFLSAGELVGGLCEKAAKDFGLPPGIPIGSGVIDAYAGWIGTVGAKVKLDPDCIDDLAAPNDVSQAFTRLAAVAGTSTCHLAMSRNPVFVPGVWGPYRDVLIPGFWMAEGGQSATGELMKHMLETHAAYAEAAKEAELAGKNIYDYLNDRLRHLAETNKAPSISYLARHLFFYGDLWGNRSPIADPNMRGAIIGMGSDKSKNSMALLYYSTMEFIALQTRQIVETMNNSGHSIRNIFMSGSQCQNEILMELIATACGMPVLIPRYVNAAVVHGAAMLGAKAASADKDGKTQSLWDIMDRMSKPGKVVWSKGDSAEKKLLDAKYEVFLDQCRTQQEYRRKVDEALKGSSFSTSNMFMGKGTPGTATSTGSLGASTLFGGSTGTAPPGAATGAGNSIFGSTTTGSSLFGGKPATGATTTPTQAQPSTAFGSSLFGTSTTTPKTSLFGGAPAGTTSSQAAAGNSLFGATLGLGTSTATTQPASGTSLFPSAAPAGGLNLGLGNNTTTNPAASTSQQPQQAAASATGALFDSLLAKNKKQAEGETALGDLPSLQLGLSDLRQRLKKLGPSQDKPLEHGKAHYFLAASGVDPGAAVRDLGAFGLQARERGAPGQGVGFGGGIGEVDVETYLSNLQTKTTLSMIADGLERSVRDFDAFLEENVTMEWEAQRKRIYQHFGIKPREETAGATTQSAARASTPSKEGQGTFGRSRRKVSQAPAGERPSQRASVLGRSAMQRSVIGTPTRIGSHAPGFTDVEARKDQAGLNGVGSMDDRFLREKQGKLAEKIHEFNNARQRGLPVYICRDLAELESKSGDRHGPHIVEAYRAMMEIVGEFPEAEETPRERQFAKMYLDPNPQSQNAVAMRKQILNGANAFLEKQFWIEVNSLIAKYPQDANLGGRPDVVSKIKAYIRLRIARKTLVPDNVDLQQANGEYIWAIVFYLLRAGFVNEAAQYVNNNQNHFRSIDRTFSGYINSYASSEERRLKRQMQDRCTSEYNQRIRNAPEGSIDPFRMACYKIIGRCDLSNRSLEGLQTDVNDWIWLQFNLARETDRFLELAGESYGLSELQTSIREIGLKHFPKAPAEDTNGSFGMFFYLQVLSGMFEQAIAYLYPFSYVDAVHFAIALTYYGLLRPADAQSTANELLSHNTRSQPQINFGRMLGYYTRDFRAANAAAAVDYLVLICLNADEAGGPQQAALCHEALRELVLESREFSRLIGDIRPDGRRIKGVIEERGSLIALGQETDFIRAITLQAASFADDNGRTTDAVLLYHLAEDYDTVVSIVSRALSEAISLEIGEDPMRLVPVKPRVEGGGAEPDAQPGSSLSLAAIDDPVELAKTMMSMYERDHMFWQKIREPNRVACNVLLQMSDIKSLVEQGKWPQCLDKIRALDILPLSAGGDPSVIRSYAARFSSLSQPVAINVPNLIMWTIICCTKQRERLMTGQFSGNQSTARQMVDELKQMSVDLTAYTSQLRYRLPPHLHEALARASAD</sequence>
<accession>A0AAN6Z1R4</accession>
<dbReference type="InterPro" id="IPR006003">
    <property type="entry name" value="FGGY_RbtK-like"/>
</dbReference>
<dbReference type="PANTHER" id="PTHR11225">
    <property type="entry name" value="NUCLEAR PORE COMPLEX PROTEIN NUP93 NUCLEOPORIN NUP93 DEAD EYE PROTEIN"/>
    <property type="match status" value="1"/>
</dbReference>
<dbReference type="GO" id="GO:0005975">
    <property type="term" value="P:carbohydrate metabolic process"/>
    <property type="evidence" value="ECO:0007669"/>
    <property type="project" value="InterPro"/>
</dbReference>
<evidence type="ECO:0000256" key="1">
    <source>
        <dbReference type="ARBA" id="ARBA00004259"/>
    </source>
</evidence>
<feature type="region of interest" description="Disordered" evidence="4">
    <location>
        <begin position="957"/>
        <end position="1027"/>
    </location>
</feature>
<dbReference type="Pfam" id="PF04097">
    <property type="entry name" value="Nic96"/>
    <property type="match status" value="1"/>
</dbReference>
<gene>
    <name evidence="7" type="ORF">N657DRAFT_576681</name>
</gene>
<dbReference type="InterPro" id="IPR043129">
    <property type="entry name" value="ATPase_NBD"/>
</dbReference>
<dbReference type="Gene3D" id="1.20.58.2240">
    <property type="match status" value="1"/>
</dbReference>
<keyword evidence="7" id="KW-0808">Transferase</keyword>
<dbReference type="Gene3D" id="3.30.420.40">
    <property type="match status" value="1"/>
</dbReference>
<dbReference type="EMBL" id="MU853232">
    <property type="protein sequence ID" value="KAK4121792.1"/>
    <property type="molecule type" value="Genomic_DNA"/>
</dbReference>
<evidence type="ECO:0000256" key="4">
    <source>
        <dbReference type="SAM" id="MobiDB-lite"/>
    </source>
</evidence>
<feature type="region of interest" description="Disordered" evidence="4">
    <location>
        <begin position="686"/>
        <end position="712"/>
    </location>
</feature>
<evidence type="ECO:0000313" key="8">
    <source>
        <dbReference type="Proteomes" id="UP001302602"/>
    </source>
</evidence>
<proteinExistence type="inferred from homology"/>
<dbReference type="RefSeq" id="XP_062645563.1">
    <property type="nucleotide sequence ID" value="XM_062789196.1"/>
</dbReference>
<reference evidence="7" key="1">
    <citation type="journal article" date="2023" name="Mol. Phylogenet. Evol.">
        <title>Genome-scale phylogeny and comparative genomics of the fungal order Sordariales.</title>
        <authorList>
            <person name="Hensen N."/>
            <person name="Bonometti L."/>
            <person name="Westerberg I."/>
            <person name="Brannstrom I.O."/>
            <person name="Guillou S."/>
            <person name="Cros-Aarteil S."/>
            <person name="Calhoun S."/>
            <person name="Haridas S."/>
            <person name="Kuo A."/>
            <person name="Mondo S."/>
            <person name="Pangilinan J."/>
            <person name="Riley R."/>
            <person name="LaButti K."/>
            <person name="Andreopoulos B."/>
            <person name="Lipzen A."/>
            <person name="Chen C."/>
            <person name="Yan M."/>
            <person name="Daum C."/>
            <person name="Ng V."/>
            <person name="Clum A."/>
            <person name="Steindorff A."/>
            <person name="Ohm R.A."/>
            <person name="Martin F."/>
            <person name="Silar P."/>
            <person name="Natvig D.O."/>
            <person name="Lalanne C."/>
            <person name="Gautier V."/>
            <person name="Ament-Velasquez S.L."/>
            <person name="Kruys A."/>
            <person name="Hutchinson M.I."/>
            <person name="Powell A.J."/>
            <person name="Barry K."/>
            <person name="Miller A.N."/>
            <person name="Grigoriev I.V."/>
            <person name="Debuchy R."/>
            <person name="Gladieux P."/>
            <person name="Hiltunen Thoren M."/>
            <person name="Johannesson H."/>
        </authorList>
    </citation>
    <scope>NUCLEOTIDE SEQUENCE</scope>
    <source>
        <strain evidence="7">CBS 731.68</strain>
    </source>
</reference>
<dbReference type="SUPFAM" id="SSF53067">
    <property type="entry name" value="Actin-like ATPase domain"/>
    <property type="match status" value="2"/>
</dbReference>
<dbReference type="NCBIfam" id="TIGR01315">
    <property type="entry name" value="5C_CHO_kinase"/>
    <property type="match status" value="1"/>
</dbReference>
<dbReference type="Pfam" id="PF00370">
    <property type="entry name" value="FGGY_N"/>
    <property type="match status" value="1"/>
</dbReference>
<dbReference type="InterPro" id="IPR007231">
    <property type="entry name" value="Nucleoporin_int_Nup93/Nic96"/>
</dbReference>
<keyword evidence="8" id="KW-1185">Reference proteome</keyword>
<dbReference type="GeneID" id="87825966"/>
<dbReference type="GO" id="GO:0016773">
    <property type="term" value="F:phosphotransferase activity, alcohol group as acceptor"/>
    <property type="evidence" value="ECO:0007669"/>
    <property type="project" value="InterPro"/>
</dbReference>
<dbReference type="Proteomes" id="UP001302602">
    <property type="component" value="Unassembled WGS sequence"/>
</dbReference>
<dbReference type="GO" id="GO:0006606">
    <property type="term" value="P:protein import into nucleus"/>
    <property type="evidence" value="ECO:0007669"/>
    <property type="project" value="TreeGrafter"/>
</dbReference>
<reference evidence="7" key="2">
    <citation type="submission" date="2023-05" db="EMBL/GenBank/DDBJ databases">
        <authorList>
            <consortium name="Lawrence Berkeley National Laboratory"/>
            <person name="Steindorff A."/>
            <person name="Hensen N."/>
            <person name="Bonometti L."/>
            <person name="Westerberg I."/>
            <person name="Brannstrom I.O."/>
            <person name="Guillou S."/>
            <person name="Cros-Aarteil S."/>
            <person name="Calhoun S."/>
            <person name="Haridas S."/>
            <person name="Kuo A."/>
            <person name="Mondo S."/>
            <person name="Pangilinan J."/>
            <person name="Riley R."/>
            <person name="Labutti K."/>
            <person name="Andreopoulos B."/>
            <person name="Lipzen A."/>
            <person name="Chen C."/>
            <person name="Yanf M."/>
            <person name="Daum C."/>
            <person name="Ng V."/>
            <person name="Clum A."/>
            <person name="Ohm R."/>
            <person name="Martin F."/>
            <person name="Silar P."/>
            <person name="Natvig D."/>
            <person name="Lalanne C."/>
            <person name="Gautier V."/>
            <person name="Ament-Velasquez S.L."/>
            <person name="Kruys A."/>
            <person name="Hutchinson M.I."/>
            <person name="Powell A.J."/>
            <person name="Barry K."/>
            <person name="Miller A.N."/>
            <person name="Grigoriev I.V."/>
            <person name="Debuchy R."/>
            <person name="Gladieux P."/>
            <person name="Thoren M.H."/>
            <person name="Johannesson H."/>
        </authorList>
    </citation>
    <scope>NUCLEOTIDE SEQUENCE</scope>
    <source>
        <strain evidence="7">CBS 731.68</strain>
    </source>
</reference>
<organism evidence="7 8">
    <name type="scientific">Parathielavia appendiculata</name>
    <dbReference type="NCBI Taxonomy" id="2587402"/>
    <lineage>
        <taxon>Eukaryota</taxon>
        <taxon>Fungi</taxon>
        <taxon>Dikarya</taxon>
        <taxon>Ascomycota</taxon>
        <taxon>Pezizomycotina</taxon>
        <taxon>Sordariomycetes</taxon>
        <taxon>Sordariomycetidae</taxon>
        <taxon>Sordariales</taxon>
        <taxon>Chaetomiaceae</taxon>
        <taxon>Parathielavia</taxon>
    </lineage>
</organism>
<feature type="region of interest" description="Disordered" evidence="4">
    <location>
        <begin position="775"/>
        <end position="799"/>
    </location>
</feature>
<comment type="caution">
    <text evidence="7">The sequence shown here is derived from an EMBL/GenBank/DDBJ whole genome shotgun (WGS) entry which is preliminary data.</text>
</comment>
<dbReference type="GO" id="GO:0005643">
    <property type="term" value="C:nuclear pore"/>
    <property type="evidence" value="ECO:0007669"/>
    <property type="project" value="InterPro"/>
</dbReference>